<comment type="caution">
    <text evidence="3">The sequence shown here is derived from an EMBL/GenBank/DDBJ whole genome shotgun (WGS) entry which is preliminary data.</text>
</comment>
<gene>
    <name evidence="3" type="ORF">PDIGIT_LOCUS13502</name>
</gene>
<dbReference type="OrthoDB" id="3525185at2759"/>
<dbReference type="SUPFAM" id="SSF57701">
    <property type="entry name" value="Zn2/Cys6 DNA-binding domain"/>
    <property type="match status" value="1"/>
</dbReference>
<name>A0A9W4XW55_9PLEO</name>
<dbReference type="PANTHER" id="PTHR38111:SF11">
    <property type="entry name" value="TRANSCRIPTION FACTOR DOMAIN-CONTAINING PROTEIN-RELATED"/>
    <property type="match status" value="1"/>
</dbReference>
<dbReference type="Gene3D" id="4.10.240.10">
    <property type="entry name" value="Zn(2)-C6 fungal-type DNA-binding domain"/>
    <property type="match status" value="1"/>
</dbReference>
<dbReference type="InterPro" id="IPR036864">
    <property type="entry name" value="Zn2-C6_fun-type_DNA-bd_sf"/>
</dbReference>
<keyword evidence="1" id="KW-0539">Nucleus</keyword>
<sequence>MVGRAGRSKACANCRRSKKGCDLVRPGCGQCSAKKLKCEGYNDELTVFSYNPNTPSRYKNLQATAIKIKYSDVFWERFLPSGSKASNWTQLLRDKYDTDDGPFKNAVLAVTLSRVGLQDDNQNIARSGDMHYYACLRQVKKAIEKDSEATKDHIIATCFLLGLYEYMCNPHSTYGWQNHVRGVETLLQLRGPHAFRSGFSHKLFAGVRLEIICLSMVNRKATYLGTSEWLRIPWSEKSTPKSYSNRILDLLAQIPQLLESLDGLHNNDPLNRHSWDTLLEACWKLDDAAQKWSVDFYPICAPVFSNSPHTFDPSVPDLAVPLTAVSRINHSNAQALALYWSVCLYSHAIIRIAWKETGNAPSLLPKRIDASKYAHVISESILFFSSSTAGEGTVIFFMKCVITALHYLGASGLVHSEAYQRMKVLIHPPGPPTQIRTRSGMWARSLLITMSHAAKGYKITGFKELQSRMEYDLGISRMVAMYWWGGGSKALNFADYSTT</sequence>
<evidence type="ECO:0000313" key="4">
    <source>
        <dbReference type="Proteomes" id="UP001152607"/>
    </source>
</evidence>
<evidence type="ECO:0000313" key="3">
    <source>
        <dbReference type="EMBL" id="CAI6340326.1"/>
    </source>
</evidence>
<dbReference type="GO" id="GO:0008270">
    <property type="term" value="F:zinc ion binding"/>
    <property type="evidence" value="ECO:0007669"/>
    <property type="project" value="InterPro"/>
</dbReference>
<dbReference type="GO" id="GO:0000981">
    <property type="term" value="F:DNA-binding transcription factor activity, RNA polymerase II-specific"/>
    <property type="evidence" value="ECO:0007669"/>
    <property type="project" value="InterPro"/>
</dbReference>
<evidence type="ECO:0000259" key="2">
    <source>
        <dbReference type="PROSITE" id="PS50048"/>
    </source>
</evidence>
<proteinExistence type="predicted"/>
<dbReference type="PROSITE" id="PS50048">
    <property type="entry name" value="ZN2_CY6_FUNGAL_2"/>
    <property type="match status" value="1"/>
</dbReference>
<dbReference type="PANTHER" id="PTHR38111">
    <property type="entry name" value="ZN(2)-C6 FUNGAL-TYPE DOMAIN-CONTAINING PROTEIN-RELATED"/>
    <property type="match status" value="1"/>
</dbReference>
<accession>A0A9W4XW55</accession>
<dbReference type="InterPro" id="IPR001138">
    <property type="entry name" value="Zn2Cys6_DnaBD"/>
</dbReference>
<dbReference type="CDD" id="cd00067">
    <property type="entry name" value="GAL4"/>
    <property type="match status" value="1"/>
</dbReference>
<dbReference type="Proteomes" id="UP001152607">
    <property type="component" value="Unassembled WGS sequence"/>
</dbReference>
<dbReference type="Pfam" id="PF11951">
    <property type="entry name" value="Fungal_trans_2"/>
    <property type="match status" value="1"/>
</dbReference>
<dbReference type="PROSITE" id="PS00463">
    <property type="entry name" value="ZN2_CY6_FUNGAL_1"/>
    <property type="match status" value="1"/>
</dbReference>
<dbReference type="InterPro" id="IPR021858">
    <property type="entry name" value="Fun_TF"/>
</dbReference>
<reference evidence="3" key="1">
    <citation type="submission" date="2023-01" db="EMBL/GenBank/DDBJ databases">
        <authorList>
            <person name="Van Ghelder C."/>
            <person name="Rancurel C."/>
        </authorList>
    </citation>
    <scope>NUCLEOTIDE SEQUENCE</scope>
    <source>
        <strain evidence="3">CNCM I-4278</strain>
    </source>
</reference>
<protein>
    <recommendedName>
        <fullName evidence="2">Zn(2)-C6 fungal-type domain-containing protein</fullName>
    </recommendedName>
</protein>
<dbReference type="AlphaFoldDB" id="A0A9W4XW55"/>
<dbReference type="Pfam" id="PF00172">
    <property type="entry name" value="Zn_clus"/>
    <property type="match status" value="1"/>
</dbReference>
<feature type="domain" description="Zn(2)-C6 fungal-type" evidence="2">
    <location>
        <begin position="10"/>
        <end position="38"/>
    </location>
</feature>
<dbReference type="EMBL" id="CAOQHR010000010">
    <property type="protein sequence ID" value="CAI6340326.1"/>
    <property type="molecule type" value="Genomic_DNA"/>
</dbReference>
<keyword evidence="4" id="KW-1185">Reference proteome</keyword>
<dbReference type="InterPro" id="IPR053178">
    <property type="entry name" value="Osmoadaptation_assoc"/>
</dbReference>
<evidence type="ECO:0000256" key="1">
    <source>
        <dbReference type="ARBA" id="ARBA00023242"/>
    </source>
</evidence>
<organism evidence="3 4">
    <name type="scientific">Periconia digitata</name>
    <dbReference type="NCBI Taxonomy" id="1303443"/>
    <lineage>
        <taxon>Eukaryota</taxon>
        <taxon>Fungi</taxon>
        <taxon>Dikarya</taxon>
        <taxon>Ascomycota</taxon>
        <taxon>Pezizomycotina</taxon>
        <taxon>Dothideomycetes</taxon>
        <taxon>Pleosporomycetidae</taxon>
        <taxon>Pleosporales</taxon>
        <taxon>Massarineae</taxon>
        <taxon>Periconiaceae</taxon>
        <taxon>Periconia</taxon>
    </lineage>
</organism>
<dbReference type="SMART" id="SM00066">
    <property type="entry name" value="GAL4"/>
    <property type="match status" value="1"/>
</dbReference>